<comment type="caution">
    <text evidence="2">The sequence shown here is derived from an EMBL/GenBank/DDBJ whole genome shotgun (WGS) entry which is preliminary data.</text>
</comment>
<proteinExistence type="predicted"/>
<dbReference type="PATRIC" id="fig|1423760.3.peg.1246"/>
<organism evidence="2 3">
    <name type="scientific">Limosilactobacillus ingluviei DSM 15946</name>
    <dbReference type="NCBI Taxonomy" id="1423760"/>
    <lineage>
        <taxon>Bacteria</taxon>
        <taxon>Bacillati</taxon>
        <taxon>Bacillota</taxon>
        <taxon>Bacilli</taxon>
        <taxon>Lactobacillales</taxon>
        <taxon>Lactobacillaceae</taxon>
        <taxon>Limosilactobacillus</taxon>
    </lineage>
</organism>
<sequence>MGQYTKSDATDPKVTLLAIKHYDRTYQLDGATIKIKTAKLLQMDAATKKQRTDYETNLGQDLGKKFYVYQVEYVLTNTSDQKITSNGFEVINPQGEQLATNDGAADLATNASIQPKAKKSGTLIAIAKKSDQGKLDQFKLVSPELIDAAAHTTAEAQTIDLRKRAGNTSQTASANSSSDEQSATPAANSNQQTAASSADHANGDDKVMVAGHSFHHETFAGTDILVGDNGEGEAGEWAANNPATQNDANVKAQLSSIYGNN</sequence>
<protein>
    <submittedName>
        <fullName evidence="2">Uncharacterized protein</fullName>
    </submittedName>
</protein>
<name>A0A0R1UCY4_9LACO</name>
<dbReference type="EMBL" id="AZFK01000021">
    <property type="protein sequence ID" value="KRL91281.1"/>
    <property type="molecule type" value="Genomic_DNA"/>
</dbReference>
<reference evidence="2 3" key="1">
    <citation type="journal article" date="2015" name="Genome Announc.">
        <title>Expanding the biotechnology potential of lactobacilli through comparative genomics of 213 strains and associated genera.</title>
        <authorList>
            <person name="Sun Z."/>
            <person name="Harris H.M."/>
            <person name="McCann A."/>
            <person name="Guo C."/>
            <person name="Argimon S."/>
            <person name="Zhang W."/>
            <person name="Yang X."/>
            <person name="Jeffery I.B."/>
            <person name="Cooney J.C."/>
            <person name="Kagawa T.F."/>
            <person name="Liu W."/>
            <person name="Song Y."/>
            <person name="Salvetti E."/>
            <person name="Wrobel A."/>
            <person name="Rasinkangas P."/>
            <person name="Parkhill J."/>
            <person name="Rea M.C."/>
            <person name="O'Sullivan O."/>
            <person name="Ritari J."/>
            <person name="Douillard F.P."/>
            <person name="Paul Ross R."/>
            <person name="Yang R."/>
            <person name="Briner A.E."/>
            <person name="Felis G.E."/>
            <person name="de Vos W.M."/>
            <person name="Barrangou R."/>
            <person name="Klaenhammer T.R."/>
            <person name="Caufield P.W."/>
            <person name="Cui Y."/>
            <person name="Zhang H."/>
            <person name="O'Toole P.W."/>
        </authorList>
    </citation>
    <scope>NUCLEOTIDE SEQUENCE [LARGE SCALE GENOMIC DNA]</scope>
    <source>
        <strain evidence="2 3">DSM 15946</strain>
    </source>
</reference>
<evidence type="ECO:0000256" key="1">
    <source>
        <dbReference type="SAM" id="MobiDB-lite"/>
    </source>
</evidence>
<feature type="region of interest" description="Disordered" evidence="1">
    <location>
        <begin position="159"/>
        <end position="204"/>
    </location>
</feature>
<dbReference type="Proteomes" id="UP000050816">
    <property type="component" value="Unassembled WGS sequence"/>
</dbReference>
<evidence type="ECO:0000313" key="3">
    <source>
        <dbReference type="Proteomes" id="UP000050816"/>
    </source>
</evidence>
<feature type="compositionally biased region" description="Low complexity" evidence="1">
    <location>
        <begin position="167"/>
        <end position="198"/>
    </location>
</feature>
<evidence type="ECO:0000313" key="2">
    <source>
        <dbReference type="EMBL" id="KRL91281.1"/>
    </source>
</evidence>
<dbReference type="AlphaFoldDB" id="A0A0R1UCY4"/>
<gene>
    <name evidence="2" type="ORF">FC43_GL001178</name>
</gene>
<accession>A0A0R1UCY4</accession>
<dbReference type="RefSeq" id="WP_056954254.1">
    <property type="nucleotide sequence ID" value="NZ_AZFK01000021.1"/>
</dbReference>